<keyword evidence="3" id="KW-1185">Reference proteome</keyword>
<gene>
    <name evidence="2" type="ORF">AB4829_01695</name>
</gene>
<accession>A0ABW8B2X2</accession>
<protein>
    <recommendedName>
        <fullName evidence="4">Rhodanese domain-containing protein</fullName>
    </recommendedName>
</protein>
<evidence type="ECO:0008006" key="4">
    <source>
        <dbReference type="Google" id="ProtNLM"/>
    </source>
</evidence>
<evidence type="ECO:0000313" key="3">
    <source>
        <dbReference type="Proteomes" id="UP001614264"/>
    </source>
</evidence>
<comment type="caution">
    <text evidence="2">The sequence shown here is derived from an EMBL/GenBank/DDBJ whole genome shotgun (WGS) entry which is preliminary data.</text>
</comment>
<sequence length="68" mass="7304">MIDTVFPVHDIAAVHRRLESGGVRGKYVIDMRLAQAASFGRPYCPGAKTARPRRAPGEKGSPGGEQGR</sequence>
<dbReference type="Proteomes" id="UP001614264">
    <property type="component" value="Unassembled WGS sequence"/>
</dbReference>
<name>A0ABW8B2X2_9ACTN</name>
<dbReference type="EMBL" id="JBITPR010000008">
    <property type="protein sequence ID" value="MFI7869304.1"/>
    <property type="molecule type" value="Genomic_DNA"/>
</dbReference>
<evidence type="ECO:0000313" key="2">
    <source>
        <dbReference type="EMBL" id="MFI7869304.1"/>
    </source>
</evidence>
<dbReference type="RefSeq" id="WP_399590693.1">
    <property type="nucleotide sequence ID" value="NZ_JBITPR010000008.1"/>
</dbReference>
<evidence type="ECO:0000256" key="1">
    <source>
        <dbReference type="SAM" id="MobiDB-lite"/>
    </source>
</evidence>
<feature type="region of interest" description="Disordered" evidence="1">
    <location>
        <begin position="40"/>
        <end position="68"/>
    </location>
</feature>
<organism evidence="2 3">
    <name type="scientific">Streptomyces salinarius</name>
    <dbReference type="NCBI Taxonomy" id="2762598"/>
    <lineage>
        <taxon>Bacteria</taxon>
        <taxon>Bacillati</taxon>
        <taxon>Actinomycetota</taxon>
        <taxon>Actinomycetes</taxon>
        <taxon>Kitasatosporales</taxon>
        <taxon>Streptomycetaceae</taxon>
        <taxon>Streptomyces</taxon>
    </lineage>
</organism>
<reference evidence="2 3" key="1">
    <citation type="submission" date="2024-07" db="EMBL/GenBank/DDBJ databases">
        <title>Whole genome sequencing of Prodigiosin pigment-producing Streptomyces salinarius isolated from rhizosphere soil of Arachis hypogaea.</title>
        <authorList>
            <person name="Vidhya A."/>
            <person name="Ramya S."/>
        </authorList>
    </citation>
    <scope>NUCLEOTIDE SEQUENCE [LARGE SCALE GENOMIC DNA]</scope>
    <source>
        <strain evidence="2 3">VRMG2420</strain>
    </source>
</reference>
<proteinExistence type="predicted"/>